<dbReference type="RefSeq" id="WP_175595799.1">
    <property type="nucleotide sequence ID" value="NZ_JABWGN010000031.1"/>
</dbReference>
<evidence type="ECO:0000259" key="8">
    <source>
        <dbReference type="Pfam" id="PF00728"/>
    </source>
</evidence>
<dbReference type="PRINTS" id="PR00738">
    <property type="entry name" value="GLHYDRLASE20"/>
</dbReference>
<evidence type="ECO:0000259" key="9">
    <source>
        <dbReference type="Pfam" id="PF02838"/>
    </source>
</evidence>
<dbReference type="InterPro" id="IPR025705">
    <property type="entry name" value="Beta_hexosaminidase_sua/sub"/>
</dbReference>
<comment type="caution">
    <text evidence="10">The sequence shown here is derived from an EMBL/GenBank/DDBJ whole genome shotgun (WGS) entry which is preliminary data.</text>
</comment>
<evidence type="ECO:0000256" key="7">
    <source>
        <dbReference type="SAM" id="MobiDB-lite"/>
    </source>
</evidence>
<comment type="similarity">
    <text evidence="2">Belongs to the glycosyl hydrolase 20 family.</text>
</comment>
<evidence type="ECO:0000313" key="10">
    <source>
        <dbReference type="EMBL" id="NUW38365.1"/>
    </source>
</evidence>
<dbReference type="CDD" id="cd06563">
    <property type="entry name" value="GH20_chitobiase-like"/>
    <property type="match status" value="1"/>
</dbReference>
<dbReference type="InterPro" id="IPR015882">
    <property type="entry name" value="HEX_bac_N"/>
</dbReference>
<feature type="domain" description="Glycoside hydrolase family 20 catalytic" evidence="8">
    <location>
        <begin position="150"/>
        <end position="492"/>
    </location>
</feature>
<dbReference type="InterPro" id="IPR015883">
    <property type="entry name" value="Glyco_hydro_20_cat"/>
</dbReference>
<dbReference type="GO" id="GO:0005975">
    <property type="term" value="P:carbohydrate metabolic process"/>
    <property type="evidence" value="ECO:0007669"/>
    <property type="project" value="InterPro"/>
</dbReference>
<dbReference type="SUPFAM" id="SSF55545">
    <property type="entry name" value="beta-N-acetylhexosaminidase-like domain"/>
    <property type="match status" value="1"/>
</dbReference>
<evidence type="ECO:0000256" key="5">
    <source>
        <dbReference type="ARBA" id="ARBA00023295"/>
    </source>
</evidence>
<dbReference type="InterPro" id="IPR029018">
    <property type="entry name" value="Hex-like_dom2"/>
</dbReference>
<feature type="region of interest" description="Disordered" evidence="7">
    <location>
        <begin position="49"/>
        <end position="72"/>
    </location>
</feature>
<dbReference type="InterPro" id="IPR017853">
    <property type="entry name" value="GH"/>
</dbReference>
<dbReference type="SUPFAM" id="SSF51445">
    <property type="entry name" value="(Trans)glycosidases"/>
    <property type="match status" value="1"/>
</dbReference>
<dbReference type="Gene3D" id="3.30.379.10">
    <property type="entry name" value="Chitobiase/beta-hexosaminidase domain 2-like"/>
    <property type="match status" value="1"/>
</dbReference>
<keyword evidence="4" id="KW-0378">Hydrolase</keyword>
<dbReference type="EMBL" id="JABWGN010000031">
    <property type="protein sequence ID" value="NUW38365.1"/>
    <property type="molecule type" value="Genomic_DNA"/>
</dbReference>
<dbReference type="Pfam" id="PF00728">
    <property type="entry name" value="Glyco_hydro_20"/>
    <property type="match status" value="1"/>
</dbReference>
<dbReference type="Proteomes" id="UP000586042">
    <property type="component" value="Unassembled WGS sequence"/>
</dbReference>
<reference evidence="10 11" key="1">
    <citation type="submission" date="2020-06" db="EMBL/GenBank/DDBJ databases">
        <title>Nonomuraea sp. SMC257, a novel actinomycete isolated from soil.</title>
        <authorList>
            <person name="Chanama M."/>
        </authorList>
    </citation>
    <scope>NUCLEOTIDE SEQUENCE [LARGE SCALE GENOMIC DNA]</scope>
    <source>
        <strain evidence="10 11">SMC257</strain>
    </source>
</reference>
<evidence type="ECO:0000256" key="4">
    <source>
        <dbReference type="ARBA" id="ARBA00022801"/>
    </source>
</evidence>
<evidence type="ECO:0000256" key="2">
    <source>
        <dbReference type="ARBA" id="ARBA00006285"/>
    </source>
</evidence>
<dbReference type="GO" id="GO:0030203">
    <property type="term" value="P:glycosaminoglycan metabolic process"/>
    <property type="evidence" value="ECO:0007669"/>
    <property type="project" value="TreeGrafter"/>
</dbReference>
<proteinExistence type="inferred from homology"/>
<dbReference type="EC" id="3.2.1.52" evidence="3"/>
<feature type="domain" description="Beta-hexosaminidase bacterial type N-terminal" evidence="9">
    <location>
        <begin position="2"/>
        <end position="147"/>
    </location>
</feature>
<dbReference type="PANTHER" id="PTHR22600:SF57">
    <property type="entry name" value="BETA-N-ACETYLHEXOSAMINIDASE"/>
    <property type="match status" value="1"/>
</dbReference>
<evidence type="ECO:0000256" key="1">
    <source>
        <dbReference type="ARBA" id="ARBA00001231"/>
    </source>
</evidence>
<comment type="catalytic activity">
    <reaction evidence="1">
        <text>Hydrolysis of terminal non-reducing N-acetyl-D-hexosamine residues in N-acetyl-beta-D-hexosaminides.</text>
        <dbReference type="EC" id="3.2.1.52"/>
    </reaction>
</comment>
<keyword evidence="11" id="KW-1185">Reference proteome</keyword>
<dbReference type="GO" id="GO:0004563">
    <property type="term" value="F:beta-N-acetylhexosaminidase activity"/>
    <property type="evidence" value="ECO:0007669"/>
    <property type="project" value="UniProtKB-EC"/>
</dbReference>
<dbReference type="GO" id="GO:0016020">
    <property type="term" value="C:membrane"/>
    <property type="evidence" value="ECO:0007669"/>
    <property type="project" value="TreeGrafter"/>
</dbReference>
<evidence type="ECO:0000313" key="11">
    <source>
        <dbReference type="Proteomes" id="UP000586042"/>
    </source>
</evidence>
<accession>A0A7Y6IIN1</accession>
<dbReference type="Gene3D" id="3.20.20.80">
    <property type="entry name" value="Glycosidases"/>
    <property type="match status" value="1"/>
</dbReference>
<sequence>MIVPKPVRYEPRLGRWLLDRDTALVADPALGGVASWLRAELAPVTGGELLPGGPALPPGGPAASGGGPAASGAGPSGTISLVLADLPPEAYRLTVDTGGARIEAGGPAGAFYGAQTLRQLLPPRAFRRAGASGGVPLEVPAVLVEDAPRFAWRGCVLDVARHFLPKREVLRFIDLMALHKLNVLHLHLTDDQGWRVEIRRYPRLTEVGSWRRESQAGWEGPMDGRPHGGFYTQDDLREIVAYAADRHIMIVPEIDLPGHTQAAIAAYPELGNLDVPLEVRTTWGIGVNVLNVEDSTIAFFRNVLDEVLELFPGPYVCVGGDECRKDQWRASPAARRRIAELGLRDEDELQSWFIRQFADHLAGRGRRLVGWDEILEGGLPPGAVVASWRGEHGAVAAARRGHDVITCPDTSVYLDYRQGPGPEEPAPFGTVLTLEDVHAFEPVPAELRGDPAGARVLGSQCAIWTELIDSPRRVDYMAFPRLAAFAETVWSPAGRDLPDFRERLAAHLPRLDAIGVEYRREGGPLPWQRLPGVPGRPEDDAAWQAKIDAWTRNIREP</sequence>
<name>A0A7Y6IIN1_9ACTN</name>
<feature type="active site" description="Proton donor" evidence="6">
    <location>
        <position position="322"/>
    </location>
</feature>
<dbReference type="PANTHER" id="PTHR22600">
    <property type="entry name" value="BETA-HEXOSAMINIDASE"/>
    <property type="match status" value="1"/>
</dbReference>
<evidence type="ECO:0000256" key="3">
    <source>
        <dbReference type="ARBA" id="ARBA00012663"/>
    </source>
</evidence>
<protein>
    <recommendedName>
        <fullName evidence="3">beta-N-acetylhexosaminidase</fullName>
        <ecNumber evidence="3">3.2.1.52</ecNumber>
    </recommendedName>
</protein>
<evidence type="ECO:0000256" key="6">
    <source>
        <dbReference type="PIRSR" id="PIRSR625705-1"/>
    </source>
</evidence>
<keyword evidence="5" id="KW-0326">Glycosidase</keyword>
<dbReference type="Pfam" id="PF02838">
    <property type="entry name" value="Glyco_hydro_20b"/>
    <property type="match status" value="1"/>
</dbReference>
<organism evidence="10 11">
    <name type="scientific">Nonomuraea montanisoli</name>
    <dbReference type="NCBI Taxonomy" id="2741721"/>
    <lineage>
        <taxon>Bacteria</taxon>
        <taxon>Bacillati</taxon>
        <taxon>Actinomycetota</taxon>
        <taxon>Actinomycetes</taxon>
        <taxon>Streptosporangiales</taxon>
        <taxon>Streptosporangiaceae</taxon>
        <taxon>Nonomuraea</taxon>
    </lineage>
</organism>
<gene>
    <name evidence="10" type="ORF">HTZ77_44270</name>
</gene>
<dbReference type="AlphaFoldDB" id="A0A7Y6IIN1"/>